<organism evidence="1 2">
    <name type="scientific">Marinicrinis sediminis</name>
    <dbReference type="NCBI Taxonomy" id="1652465"/>
    <lineage>
        <taxon>Bacteria</taxon>
        <taxon>Bacillati</taxon>
        <taxon>Bacillota</taxon>
        <taxon>Bacilli</taxon>
        <taxon>Bacillales</taxon>
        <taxon>Paenibacillaceae</taxon>
    </lineage>
</organism>
<keyword evidence="2" id="KW-1185">Reference proteome</keyword>
<dbReference type="RefSeq" id="WP_379930092.1">
    <property type="nucleotide sequence ID" value="NZ_JBHUMM010000042.1"/>
</dbReference>
<dbReference type="Proteomes" id="UP001597497">
    <property type="component" value="Unassembled WGS sequence"/>
</dbReference>
<accession>A0ABW5RBT4</accession>
<sequence length="48" mass="5349">MKQILVSILLILLIVTILQTTLVGENGTENELRDQGERMAEVISQIDP</sequence>
<protein>
    <submittedName>
        <fullName evidence="1">Uncharacterized protein</fullName>
    </submittedName>
</protein>
<name>A0ABW5RBT4_9BACL</name>
<gene>
    <name evidence="1" type="ORF">ACFSUC_13230</name>
</gene>
<reference evidence="2" key="1">
    <citation type="journal article" date="2019" name="Int. J. Syst. Evol. Microbiol.">
        <title>The Global Catalogue of Microorganisms (GCM) 10K type strain sequencing project: providing services to taxonomists for standard genome sequencing and annotation.</title>
        <authorList>
            <consortium name="The Broad Institute Genomics Platform"/>
            <consortium name="The Broad Institute Genome Sequencing Center for Infectious Disease"/>
            <person name="Wu L."/>
            <person name="Ma J."/>
        </authorList>
    </citation>
    <scope>NUCLEOTIDE SEQUENCE [LARGE SCALE GENOMIC DNA]</scope>
    <source>
        <strain evidence="2">KCTC 33676</strain>
    </source>
</reference>
<proteinExistence type="predicted"/>
<evidence type="ECO:0000313" key="1">
    <source>
        <dbReference type="EMBL" id="MFD2672526.1"/>
    </source>
</evidence>
<dbReference type="EMBL" id="JBHUMM010000042">
    <property type="protein sequence ID" value="MFD2672526.1"/>
    <property type="molecule type" value="Genomic_DNA"/>
</dbReference>
<evidence type="ECO:0000313" key="2">
    <source>
        <dbReference type="Proteomes" id="UP001597497"/>
    </source>
</evidence>
<comment type="caution">
    <text evidence="1">The sequence shown here is derived from an EMBL/GenBank/DDBJ whole genome shotgun (WGS) entry which is preliminary data.</text>
</comment>